<dbReference type="Proteomes" id="UP000324222">
    <property type="component" value="Unassembled WGS sequence"/>
</dbReference>
<sequence length="72" mass="8248">MDEGYENRKNNLKIPCQLMYSILKVRSGNAAEKCFRIRVTEARVSTNEQTFMIRPMPEAAGEICCVASAWYL</sequence>
<evidence type="ECO:0000313" key="1">
    <source>
        <dbReference type="EMBL" id="MPC49674.1"/>
    </source>
</evidence>
<keyword evidence="2" id="KW-1185">Reference proteome</keyword>
<protein>
    <submittedName>
        <fullName evidence="1">Uncharacterized protein</fullName>
    </submittedName>
</protein>
<name>A0A5B7FZP8_PORTR</name>
<accession>A0A5B7FZP8</accession>
<proteinExistence type="predicted"/>
<dbReference type="AlphaFoldDB" id="A0A5B7FZP8"/>
<dbReference type="EMBL" id="VSRR010009028">
    <property type="protein sequence ID" value="MPC49674.1"/>
    <property type="molecule type" value="Genomic_DNA"/>
</dbReference>
<organism evidence="1 2">
    <name type="scientific">Portunus trituberculatus</name>
    <name type="common">Swimming crab</name>
    <name type="synonym">Neptunus trituberculatus</name>
    <dbReference type="NCBI Taxonomy" id="210409"/>
    <lineage>
        <taxon>Eukaryota</taxon>
        <taxon>Metazoa</taxon>
        <taxon>Ecdysozoa</taxon>
        <taxon>Arthropoda</taxon>
        <taxon>Crustacea</taxon>
        <taxon>Multicrustacea</taxon>
        <taxon>Malacostraca</taxon>
        <taxon>Eumalacostraca</taxon>
        <taxon>Eucarida</taxon>
        <taxon>Decapoda</taxon>
        <taxon>Pleocyemata</taxon>
        <taxon>Brachyura</taxon>
        <taxon>Eubrachyura</taxon>
        <taxon>Portunoidea</taxon>
        <taxon>Portunidae</taxon>
        <taxon>Portuninae</taxon>
        <taxon>Portunus</taxon>
    </lineage>
</organism>
<gene>
    <name evidence="1" type="ORF">E2C01_043484</name>
</gene>
<reference evidence="1 2" key="1">
    <citation type="submission" date="2019-05" db="EMBL/GenBank/DDBJ databases">
        <title>Another draft genome of Portunus trituberculatus and its Hox gene families provides insights of decapod evolution.</title>
        <authorList>
            <person name="Jeong J.-H."/>
            <person name="Song I."/>
            <person name="Kim S."/>
            <person name="Choi T."/>
            <person name="Kim D."/>
            <person name="Ryu S."/>
            <person name="Kim W."/>
        </authorList>
    </citation>
    <scope>NUCLEOTIDE SEQUENCE [LARGE SCALE GENOMIC DNA]</scope>
    <source>
        <tissue evidence="1">Muscle</tissue>
    </source>
</reference>
<evidence type="ECO:0000313" key="2">
    <source>
        <dbReference type="Proteomes" id="UP000324222"/>
    </source>
</evidence>
<comment type="caution">
    <text evidence="1">The sequence shown here is derived from an EMBL/GenBank/DDBJ whole genome shotgun (WGS) entry which is preliminary data.</text>
</comment>